<feature type="region of interest" description="Disordered" evidence="1">
    <location>
        <begin position="247"/>
        <end position="333"/>
    </location>
</feature>
<organism evidence="2 3">
    <name type="scientific">Streptomyces lannensis</name>
    <dbReference type="NCBI Taxonomy" id="766498"/>
    <lineage>
        <taxon>Bacteria</taxon>
        <taxon>Bacillati</taxon>
        <taxon>Actinomycetota</taxon>
        <taxon>Actinomycetes</taxon>
        <taxon>Kitasatosporales</taxon>
        <taxon>Streptomycetaceae</taxon>
        <taxon>Streptomyces</taxon>
    </lineage>
</organism>
<gene>
    <name evidence="2" type="ORF">GCM10022207_65450</name>
</gene>
<reference evidence="3" key="1">
    <citation type="journal article" date="2019" name="Int. J. Syst. Evol. Microbiol.">
        <title>The Global Catalogue of Microorganisms (GCM) 10K type strain sequencing project: providing services to taxonomists for standard genome sequencing and annotation.</title>
        <authorList>
            <consortium name="The Broad Institute Genomics Platform"/>
            <consortium name="The Broad Institute Genome Sequencing Center for Infectious Disease"/>
            <person name="Wu L."/>
            <person name="Ma J."/>
        </authorList>
    </citation>
    <scope>NUCLEOTIDE SEQUENCE [LARGE SCALE GENOMIC DNA]</scope>
    <source>
        <strain evidence="3">JCM 16578</strain>
    </source>
</reference>
<dbReference type="Proteomes" id="UP001501563">
    <property type="component" value="Unassembled WGS sequence"/>
</dbReference>
<feature type="compositionally biased region" description="Basic residues" evidence="1">
    <location>
        <begin position="256"/>
        <end position="275"/>
    </location>
</feature>
<dbReference type="EMBL" id="BAAAZA010000024">
    <property type="protein sequence ID" value="GAA3888862.1"/>
    <property type="molecule type" value="Genomic_DNA"/>
</dbReference>
<sequence length="333" mass="34929">MTEHPTSHKSPQQGVGPADPRGALLRTPEPLPTPPATALPAQTRAGGEAPSSGPLSCAKQGPPGNPGGTSSPLPATGGSEHSQPAAEEPGTHRPRPVPEGIPAQPGGEQDRVSAPPGGKDRRTGQSPMPHGPMPMRRDGDRLRFVGAATRRIARGIDLDEIVMGLCRATVPTFSDAILVYLRDPLPVGDERPTGPLVLRLRRTDRIPQERDLEDGILPVPVPESSGLVALSSELCEVRPGGALAEVLRGGPSGLRGRARRPRGAARAARRRHHGPRGPAGDPRSAARPPQGHRRRALPAPPRPAGVRGGRPAGRRAARHAQRARHRQGGAVRP</sequence>
<feature type="region of interest" description="Disordered" evidence="1">
    <location>
        <begin position="1"/>
        <end position="139"/>
    </location>
</feature>
<protein>
    <recommendedName>
        <fullName evidence="4">Serine/threonine protein phosphatase</fullName>
    </recommendedName>
</protein>
<evidence type="ECO:0000313" key="2">
    <source>
        <dbReference type="EMBL" id="GAA3888862.1"/>
    </source>
</evidence>
<feature type="compositionally biased region" description="Basic residues" evidence="1">
    <location>
        <begin position="312"/>
        <end position="327"/>
    </location>
</feature>
<accession>A0ABP7KYB0</accession>
<keyword evidence="3" id="KW-1185">Reference proteome</keyword>
<comment type="caution">
    <text evidence="2">The sequence shown here is derived from an EMBL/GenBank/DDBJ whole genome shotgun (WGS) entry which is preliminary data.</text>
</comment>
<evidence type="ECO:0008006" key="4">
    <source>
        <dbReference type="Google" id="ProtNLM"/>
    </source>
</evidence>
<proteinExistence type="predicted"/>
<evidence type="ECO:0000313" key="3">
    <source>
        <dbReference type="Proteomes" id="UP001501563"/>
    </source>
</evidence>
<evidence type="ECO:0000256" key="1">
    <source>
        <dbReference type="SAM" id="MobiDB-lite"/>
    </source>
</evidence>
<name>A0ABP7KYB0_9ACTN</name>